<dbReference type="EMBL" id="JAPWDV010000002">
    <property type="protein sequence ID" value="KAJ6218933.1"/>
    <property type="molecule type" value="Genomic_DNA"/>
</dbReference>
<evidence type="ECO:0000256" key="2">
    <source>
        <dbReference type="SAM" id="Phobius"/>
    </source>
</evidence>
<proteinExistence type="predicted"/>
<dbReference type="AlphaFoldDB" id="A0A9Q0RK98"/>
<feature type="transmembrane region" description="Helical" evidence="2">
    <location>
        <begin position="812"/>
        <end position="830"/>
    </location>
</feature>
<sequence>MMNSSSIRQYGRNPAPPPPPPPLAPPSQPSIHSIKSATLRQPNEQQKQQSPPQQQQQQLGPFSRSRSTGNLCRQQSGNQPNPIYQTVGQPKPVPVPVTSQLSDSDLEKIEMFYRSHRTHLFVGRCLVNLYVTETDLVDGGRISRPRIQDWKLTLTGIPVLIFNKGDTKSRDKRQIQICLAERGTGFPLWSDIIDSLSSYAVTQPTFHTMYLSFDHRKMAGLSFDCPVAAGKSRLMFRRKRSKSVGRQSRHETNDPFTTSDSSSSKLRSPPNKADISSPCLFQHVTSVNMYNREELPSVLTAFVPPHQSFTDSDRSTSSSHYSTPEPIDSAITTTTTITTTSTNSHDLEDYHMQAYFYNNNIDPIVSWSTRFNQTIILIRRNNTKLYDEIYCPNGHIQLVVLSKFSVYSSMFYTMICNETWLALFKEPGTNHLLVMSPIFYQSISDNRYHRWPLLTQLNDITSIRFQMIIQLDTNITSESNETSMKISVDNQTFHLNSTKRQHLLPRQFIYRHESNELPKIREIDINLISESFMTACFVANNLNASCLQFNIPKSNRIECYCEENRLGFLIPLIEMLIIVLIYLLILKRQRKMELKSNSYSTNEEKSRSDEQYIAICCDENDFRYKYLAIFRIGPTTYGFNFEQSYIDIQLMGENNETIGIPQRYSTSNIANRSTLSSLYLNIDRLSPMPPITGIMISHSDGKNLIYFQDFTLINKFSSDHSVEKTQSKSFLIGRYITNEPIIMSFKEHSMERLRKIESDWRELIVVDELAQPEFLSINSFIMALISILTIYCRVGLHLFTYYRHFGRITLEIVIYVLIVSCLLLFFINILENGYRSLKRFNLIEMIRNDLSKRPSEDDNERKDQSIIDLNSKTNSAATAEGTADGKQTNRNYFPHRLDQRPTNEKSESSNEPPKPPEPPKSFHEKYLRRPLFGYPLKGNKVYSEINQVFIKVAGAMFGVFLIIIFSMKYYYDNIMDPERRERLYKESEWSLHMDKEYTKFTALLSTVSLHSQDITRFSFGEMKPGAKVVRTQKGTEWNPDNIIDPLQVYNREDSGRKTIFDYDEMLKKETENKNQNKV</sequence>
<feature type="transmembrane region" description="Helical" evidence="2">
    <location>
        <begin position="566"/>
        <end position="586"/>
    </location>
</feature>
<feature type="compositionally biased region" description="Basic and acidic residues" evidence="1">
    <location>
        <begin position="895"/>
        <end position="908"/>
    </location>
</feature>
<protein>
    <submittedName>
        <fullName evidence="3">Uncharacterized protein</fullName>
    </submittedName>
</protein>
<keyword evidence="2" id="KW-0812">Transmembrane</keyword>
<feature type="compositionally biased region" description="Pro residues" evidence="1">
    <location>
        <begin position="14"/>
        <end position="28"/>
    </location>
</feature>
<reference evidence="3" key="1">
    <citation type="submission" date="2022-12" db="EMBL/GenBank/DDBJ databases">
        <title>Genome assemblies of Blomia tropicalis.</title>
        <authorList>
            <person name="Cui Y."/>
        </authorList>
    </citation>
    <scope>NUCLEOTIDE SEQUENCE</scope>
    <source>
        <tissue evidence="3">Adult mites</tissue>
    </source>
</reference>
<keyword evidence="4" id="KW-1185">Reference proteome</keyword>
<feature type="transmembrane region" description="Helical" evidence="2">
    <location>
        <begin position="948"/>
        <end position="971"/>
    </location>
</feature>
<accession>A0A9Q0RK98</accession>
<feature type="region of interest" description="Disordered" evidence="1">
    <location>
        <begin position="874"/>
        <end position="922"/>
    </location>
</feature>
<dbReference type="Proteomes" id="UP001142055">
    <property type="component" value="Chromosome 2"/>
</dbReference>
<feature type="region of interest" description="Disordered" evidence="1">
    <location>
        <begin position="236"/>
        <end position="274"/>
    </location>
</feature>
<evidence type="ECO:0000313" key="4">
    <source>
        <dbReference type="Proteomes" id="UP001142055"/>
    </source>
</evidence>
<feature type="compositionally biased region" description="Polar residues" evidence="1">
    <location>
        <begin position="29"/>
        <end position="40"/>
    </location>
</feature>
<gene>
    <name evidence="3" type="ORF">RDWZM_004745</name>
</gene>
<dbReference type="PANTHER" id="PTHR20338">
    <property type="entry name" value="NUCLEAR RESPIRATORY FACTOR 1"/>
    <property type="match status" value="1"/>
</dbReference>
<organism evidence="3 4">
    <name type="scientific">Blomia tropicalis</name>
    <name type="common">Mite</name>
    <dbReference type="NCBI Taxonomy" id="40697"/>
    <lineage>
        <taxon>Eukaryota</taxon>
        <taxon>Metazoa</taxon>
        <taxon>Ecdysozoa</taxon>
        <taxon>Arthropoda</taxon>
        <taxon>Chelicerata</taxon>
        <taxon>Arachnida</taxon>
        <taxon>Acari</taxon>
        <taxon>Acariformes</taxon>
        <taxon>Sarcoptiformes</taxon>
        <taxon>Astigmata</taxon>
        <taxon>Glycyphagoidea</taxon>
        <taxon>Echimyopodidae</taxon>
        <taxon>Blomia</taxon>
    </lineage>
</organism>
<dbReference type="InterPro" id="IPR011993">
    <property type="entry name" value="PH-like_dom_sf"/>
</dbReference>
<evidence type="ECO:0000256" key="1">
    <source>
        <dbReference type="SAM" id="MobiDB-lite"/>
    </source>
</evidence>
<feature type="region of interest" description="Disordered" evidence="1">
    <location>
        <begin position="308"/>
        <end position="327"/>
    </location>
</feature>
<dbReference type="GO" id="GO:0003700">
    <property type="term" value="F:DNA-binding transcription factor activity"/>
    <property type="evidence" value="ECO:0007669"/>
    <property type="project" value="InterPro"/>
</dbReference>
<feature type="transmembrane region" description="Helical" evidence="2">
    <location>
        <begin position="780"/>
        <end position="800"/>
    </location>
</feature>
<name>A0A9Q0RK98_BLOTA</name>
<dbReference type="GO" id="GO:0006357">
    <property type="term" value="P:regulation of transcription by RNA polymerase II"/>
    <property type="evidence" value="ECO:0007669"/>
    <property type="project" value="InterPro"/>
</dbReference>
<dbReference type="Gene3D" id="2.30.29.30">
    <property type="entry name" value="Pleckstrin-homology domain (PH domain)/Phosphotyrosine-binding domain (PTB)"/>
    <property type="match status" value="1"/>
</dbReference>
<comment type="caution">
    <text evidence="3">The sequence shown here is derived from an EMBL/GenBank/DDBJ whole genome shotgun (WGS) entry which is preliminary data.</text>
</comment>
<dbReference type="InterPro" id="IPR039142">
    <property type="entry name" value="NRF1/Ewg"/>
</dbReference>
<feature type="compositionally biased region" description="Low complexity" evidence="1">
    <location>
        <begin position="41"/>
        <end position="58"/>
    </location>
</feature>
<keyword evidence="2" id="KW-0472">Membrane</keyword>
<feature type="compositionally biased region" description="Polar residues" evidence="1">
    <location>
        <begin position="64"/>
        <end position="88"/>
    </location>
</feature>
<keyword evidence="2" id="KW-1133">Transmembrane helix</keyword>
<feature type="region of interest" description="Disordered" evidence="1">
    <location>
        <begin position="1"/>
        <end position="95"/>
    </location>
</feature>
<evidence type="ECO:0000313" key="3">
    <source>
        <dbReference type="EMBL" id="KAJ6218933.1"/>
    </source>
</evidence>